<dbReference type="AlphaFoldDB" id="A0AAN7ACM1"/>
<feature type="domain" description="Phytase-like" evidence="2">
    <location>
        <begin position="93"/>
        <end position="471"/>
    </location>
</feature>
<keyword evidence="4" id="KW-1185">Reference proteome</keyword>
<dbReference type="PANTHER" id="PTHR37957:SF1">
    <property type="entry name" value="PHYTASE-LIKE DOMAIN-CONTAINING PROTEIN"/>
    <property type="match status" value="1"/>
</dbReference>
<name>A0AAN7ACM1_9PEZI</name>
<dbReference type="Proteomes" id="UP001302126">
    <property type="component" value="Unassembled WGS sequence"/>
</dbReference>
<reference evidence="3" key="2">
    <citation type="submission" date="2023-05" db="EMBL/GenBank/DDBJ databases">
        <authorList>
            <consortium name="Lawrence Berkeley National Laboratory"/>
            <person name="Steindorff A."/>
            <person name="Hensen N."/>
            <person name="Bonometti L."/>
            <person name="Westerberg I."/>
            <person name="Brannstrom I.O."/>
            <person name="Guillou S."/>
            <person name="Cros-Aarteil S."/>
            <person name="Calhoun S."/>
            <person name="Haridas S."/>
            <person name="Kuo A."/>
            <person name="Mondo S."/>
            <person name="Pangilinan J."/>
            <person name="Riley R."/>
            <person name="Labutti K."/>
            <person name="Andreopoulos B."/>
            <person name="Lipzen A."/>
            <person name="Chen C."/>
            <person name="Yanf M."/>
            <person name="Daum C."/>
            <person name="Ng V."/>
            <person name="Clum A."/>
            <person name="Ohm R."/>
            <person name="Martin F."/>
            <person name="Silar P."/>
            <person name="Natvig D."/>
            <person name="Lalanne C."/>
            <person name="Gautier V."/>
            <person name="Ament-Velasquez S.L."/>
            <person name="Kruys A."/>
            <person name="Hutchinson M.I."/>
            <person name="Powell A.J."/>
            <person name="Barry K."/>
            <person name="Miller A.N."/>
            <person name="Grigoriev I.V."/>
            <person name="Debuchy R."/>
            <person name="Gladieux P."/>
            <person name="Thoren M.H."/>
            <person name="Johannesson H."/>
        </authorList>
    </citation>
    <scope>NUCLEOTIDE SEQUENCE</scope>
    <source>
        <strain evidence="3">PSN309</strain>
    </source>
</reference>
<evidence type="ECO:0000313" key="4">
    <source>
        <dbReference type="Proteomes" id="UP001302126"/>
    </source>
</evidence>
<keyword evidence="1" id="KW-0732">Signal</keyword>
<dbReference type="PANTHER" id="PTHR37957">
    <property type="entry name" value="BLR7070 PROTEIN"/>
    <property type="match status" value="1"/>
</dbReference>
<feature type="chain" id="PRO_5042894719" evidence="1">
    <location>
        <begin position="25"/>
        <end position="529"/>
    </location>
</feature>
<gene>
    <name evidence="3" type="ORF">QBC35DRAFT_468217</name>
</gene>
<dbReference type="SUPFAM" id="SSF63829">
    <property type="entry name" value="Calcium-dependent phosphotriesterase"/>
    <property type="match status" value="1"/>
</dbReference>
<sequence>MAMARRTLPTLAVLAAAMLSPASAAPPTTPKPAPQAPAAFSTTCNSKPYTYNELAGYGFLPHDARDKYGDTISFGSSIAFSSWRKVSPKRYVGEFYGLPDRGWNTEGTVNFQPRIHKLSVTLAVSNGPNPNVHFKYLDTILLTGPDGKPATGLDPDQTSGFSYKGFPLLPAATYAGDGFGGSGPGGKRVSLDTEALVLGKDGTFWISDEYGPYVYQFDRRGRMIIAVAPPDAILPLRNGSVSFSSDNPPRYDPAKHPVPVNPTQGRQNNQGFEGMAASPDGKTLWVLLQSAARQEGGKDSATRRYARLLEYSVKGSRGPQYSAEYVVPLPTFKNAEGKTRVAAQSELHYVSGTQFLLLSRDSNNGRGLDSSQSLYRHVDVVDIKDATNVKGGKYDVFNASIASSDGVLHPEIKPATVCAFLDINNNAQLNRFGVHNGGPQDTGLLNEKWEGLALVPVDDDDGHHAHGHGDKSKGEEYFLFVASDNDFISQNGYMKCGQIPFKDSSGVSLDNQVLVFRVTVPKASERLAM</sequence>
<accession>A0AAN7ACM1</accession>
<evidence type="ECO:0000256" key="1">
    <source>
        <dbReference type="SAM" id="SignalP"/>
    </source>
</evidence>
<reference evidence="3" key="1">
    <citation type="journal article" date="2023" name="Mol. Phylogenet. Evol.">
        <title>Genome-scale phylogeny and comparative genomics of the fungal order Sordariales.</title>
        <authorList>
            <person name="Hensen N."/>
            <person name="Bonometti L."/>
            <person name="Westerberg I."/>
            <person name="Brannstrom I.O."/>
            <person name="Guillou S."/>
            <person name="Cros-Aarteil S."/>
            <person name="Calhoun S."/>
            <person name="Haridas S."/>
            <person name="Kuo A."/>
            <person name="Mondo S."/>
            <person name="Pangilinan J."/>
            <person name="Riley R."/>
            <person name="LaButti K."/>
            <person name="Andreopoulos B."/>
            <person name="Lipzen A."/>
            <person name="Chen C."/>
            <person name="Yan M."/>
            <person name="Daum C."/>
            <person name="Ng V."/>
            <person name="Clum A."/>
            <person name="Steindorff A."/>
            <person name="Ohm R.A."/>
            <person name="Martin F."/>
            <person name="Silar P."/>
            <person name="Natvig D.O."/>
            <person name="Lalanne C."/>
            <person name="Gautier V."/>
            <person name="Ament-Velasquez S.L."/>
            <person name="Kruys A."/>
            <person name="Hutchinson M.I."/>
            <person name="Powell A.J."/>
            <person name="Barry K."/>
            <person name="Miller A.N."/>
            <person name="Grigoriev I.V."/>
            <person name="Debuchy R."/>
            <person name="Gladieux P."/>
            <person name="Hiltunen Thoren M."/>
            <person name="Johannesson H."/>
        </authorList>
    </citation>
    <scope>NUCLEOTIDE SEQUENCE</scope>
    <source>
        <strain evidence="3">PSN309</strain>
    </source>
</reference>
<feature type="signal peptide" evidence="1">
    <location>
        <begin position="1"/>
        <end position="24"/>
    </location>
</feature>
<dbReference type="Pfam" id="PF13449">
    <property type="entry name" value="Phytase-like"/>
    <property type="match status" value="1"/>
</dbReference>
<comment type="caution">
    <text evidence="3">The sequence shown here is derived from an EMBL/GenBank/DDBJ whole genome shotgun (WGS) entry which is preliminary data.</text>
</comment>
<evidence type="ECO:0000313" key="3">
    <source>
        <dbReference type="EMBL" id="KAK4182273.1"/>
    </source>
</evidence>
<organism evidence="3 4">
    <name type="scientific">Podospora australis</name>
    <dbReference type="NCBI Taxonomy" id="1536484"/>
    <lineage>
        <taxon>Eukaryota</taxon>
        <taxon>Fungi</taxon>
        <taxon>Dikarya</taxon>
        <taxon>Ascomycota</taxon>
        <taxon>Pezizomycotina</taxon>
        <taxon>Sordariomycetes</taxon>
        <taxon>Sordariomycetidae</taxon>
        <taxon>Sordariales</taxon>
        <taxon>Podosporaceae</taxon>
        <taxon>Podospora</taxon>
    </lineage>
</organism>
<proteinExistence type="predicted"/>
<dbReference type="EMBL" id="MU864694">
    <property type="protein sequence ID" value="KAK4182273.1"/>
    <property type="molecule type" value="Genomic_DNA"/>
</dbReference>
<protein>
    <submittedName>
        <fullName evidence="3">Outer membrane autotransporter protein</fullName>
    </submittedName>
</protein>
<evidence type="ECO:0000259" key="2">
    <source>
        <dbReference type="Pfam" id="PF13449"/>
    </source>
</evidence>
<dbReference type="InterPro" id="IPR027372">
    <property type="entry name" value="Phytase-like_dom"/>
</dbReference>